<dbReference type="Proteomes" id="UP001632038">
    <property type="component" value="Unassembled WGS sequence"/>
</dbReference>
<comment type="caution">
    <text evidence="1">The sequence shown here is derived from an EMBL/GenBank/DDBJ whole genome shotgun (WGS) entry which is preliminary data.</text>
</comment>
<organism evidence="1 2">
    <name type="scientific">Castilleja foliolosa</name>
    <dbReference type="NCBI Taxonomy" id="1961234"/>
    <lineage>
        <taxon>Eukaryota</taxon>
        <taxon>Viridiplantae</taxon>
        <taxon>Streptophyta</taxon>
        <taxon>Embryophyta</taxon>
        <taxon>Tracheophyta</taxon>
        <taxon>Spermatophyta</taxon>
        <taxon>Magnoliopsida</taxon>
        <taxon>eudicotyledons</taxon>
        <taxon>Gunneridae</taxon>
        <taxon>Pentapetalae</taxon>
        <taxon>asterids</taxon>
        <taxon>lamiids</taxon>
        <taxon>Lamiales</taxon>
        <taxon>Orobanchaceae</taxon>
        <taxon>Pedicularideae</taxon>
        <taxon>Castillejinae</taxon>
        <taxon>Castilleja</taxon>
    </lineage>
</organism>
<evidence type="ECO:0000313" key="1">
    <source>
        <dbReference type="EMBL" id="KAL3627247.1"/>
    </source>
</evidence>
<proteinExistence type="predicted"/>
<evidence type="ECO:0000313" key="2">
    <source>
        <dbReference type="Proteomes" id="UP001632038"/>
    </source>
</evidence>
<dbReference type="EMBL" id="JAVIJP010000039">
    <property type="protein sequence ID" value="KAL3627247.1"/>
    <property type="molecule type" value="Genomic_DNA"/>
</dbReference>
<gene>
    <name evidence="1" type="ORF">CASFOL_028610</name>
</gene>
<reference evidence="2" key="1">
    <citation type="journal article" date="2024" name="IScience">
        <title>Strigolactones Initiate the Formation of Haustorium-like Structures in Castilleja.</title>
        <authorList>
            <person name="Buerger M."/>
            <person name="Peterson D."/>
            <person name="Chory J."/>
        </authorList>
    </citation>
    <scope>NUCLEOTIDE SEQUENCE [LARGE SCALE GENOMIC DNA]</scope>
</reference>
<accession>A0ABD3CCH1</accession>
<sequence>MCIFIYANGASARLNTDSQLKECSDEGKKEFLTTPVVTRRRKKAEESIVRR</sequence>
<name>A0ABD3CCH1_9LAMI</name>
<keyword evidence="2" id="KW-1185">Reference proteome</keyword>
<protein>
    <submittedName>
        <fullName evidence="1">Uncharacterized protein</fullName>
    </submittedName>
</protein>
<dbReference type="AlphaFoldDB" id="A0ABD3CCH1"/>